<name>A0A6J6X1Z5_9ZZZZ</name>
<sequence>MPTAMKPKLKIDTANIATADPIAVPTIWPNPSRSDLCSEIRILSTQTIAATNPPL</sequence>
<reference evidence="1" key="1">
    <citation type="submission" date="2020-05" db="EMBL/GenBank/DDBJ databases">
        <authorList>
            <person name="Chiriac C."/>
            <person name="Salcher M."/>
            <person name="Ghai R."/>
            <person name="Kavagutti S V."/>
        </authorList>
    </citation>
    <scope>NUCLEOTIDE SEQUENCE</scope>
</reference>
<proteinExistence type="predicted"/>
<evidence type="ECO:0000313" key="1">
    <source>
        <dbReference type="EMBL" id="CAB4790469.1"/>
    </source>
</evidence>
<protein>
    <submittedName>
        <fullName evidence="1">Unannotated protein</fullName>
    </submittedName>
</protein>
<dbReference type="AlphaFoldDB" id="A0A6J6X1Z5"/>
<organism evidence="1">
    <name type="scientific">freshwater metagenome</name>
    <dbReference type="NCBI Taxonomy" id="449393"/>
    <lineage>
        <taxon>unclassified sequences</taxon>
        <taxon>metagenomes</taxon>
        <taxon>ecological metagenomes</taxon>
    </lineage>
</organism>
<dbReference type="EMBL" id="CAFAAE010000058">
    <property type="protein sequence ID" value="CAB4790469.1"/>
    <property type="molecule type" value="Genomic_DNA"/>
</dbReference>
<gene>
    <name evidence="1" type="ORF">UFOPK2982_00524</name>
</gene>
<accession>A0A6J6X1Z5</accession>